<protein>
    <submittedName>
        <fullName evidence="4">Predicted protein</fullName>
    </submittedName>
</protein>
<organism evidence="5">
    <name type="scientific">Laccaria bicolor (strain S238N-H82 / ATCC MYA-4686)</name>
    <name type="common">Bicoloured deceiver</name>
    <name type="synonym">Laccaria laccata var. bicolor</name>
    <dbReference type="NCBI Taxonomy" id="486041"/>
    <lineage>
        <taxon>Eukaryota</taxon>
        <taxon>Fungi</taxon>
        <taxon>Dikarya</taxon>
        <taxon>Basidiomycota</taxon>
        <taxon>Agaricomycotina</taxon>
        <taxon>Agaricomycetes</taxon>
        <taxon>Agaricomycetidae</taxon>
        <taxon>Agaricales</taxon>
        <taxon>Agaricineae</taxon>
        <taxon>Hydnangiaceae</taxon>
        <taxon>Laccaria</taxon>
    </lineage>
</organism>
<dbReference type="KEGG" id="lbc:LACBIDRAFT_304454"/>
<dbReference type="GeneID" id="6078080"/>
<dbReference type="KEGG" id="lbc:LACBIDRAFT_296179"/>
<dbReference type="RefSeq" id="XP_001884937.1">
    <property type="nucleotide sequence ID" value="XM_001884902.1"/>
</dbReference>
<dbReference type="OrthoDB" id="3099927at2759"/>
<gene>
    <name evidence="1" type="ORF">LACBIDRAFT_296179</name>
    <name evidence="4" type="ORF">LACBIDRAFT_296549</name>
    <name evidence="3" type="ORF">LACBIDRAFT_299339</name>
    <name evidence="2" type="ORF">LACBIDRAFT_304454</name>
</gene>
<dbReference type="Proteomes" id="UP000001194">
    <property type="component" value="Unassembled WGS sequence"/>
</dbReference>
<sequence length="76" mass="8345">MRARTLGSLSNVTIQGYFARKSLLIFKDSPLASVHQATRMIPSTVRQYWISINTISSSVSAFLGLDEMSASPSMYG</sequence>
<dbReference type="RefSeq" id="XP_001882317.1">
    <property type="nucleotide sequence ID" value="XM_001882282.1"/>
</dbReference>
<dbReference type="RefSeq" id="XP_001890561.1">
    <property type="nucleotide sequence ID" value="XM_001890526.1"/>
</dbReference>
<dbReference type="EMBL" id="DS547118">
    <property type="protein sequence ID" value="EDR04418.1"/>
    <property type="molecule type" value="Genomic_DNA"/>
</dbReference>
<dbReference type="EMBL" id="DS547198">
    <property type="protein sequence ID" value="EDQ98785.1"/>
    <property type="molecule type" value="Genomic_DNA"/>
</dbReference>
<dbReference type="RefSeq" id="XP_001880251.1">
    <property type="nucleotide sequence ID" value="XM_001880216.1"/>
</dbReference>
<dbReference type="GeneID" id="6080509"/>
<dbReference type="InParanoid" id="B0D929"/>
<dbReference type="EMBL" id="DS547100">
    <property type="protein sequence ID" value="EDR08938.1"/>
    <property type="molecule type" value="Genomic_DNA"/>
</dbReference>
<dbReference type="GeneID" id="6086214"/>
<evidence type="ECO:0000313" key="2">
    <source>
        <dbReference type="EMBL" id="EDR04418.1"/>
    </source>
</evidence>
<dbReference type="KEGG" id="lbc:LACBIDRAFT_296549"/>
<dbReference type="HOGENOM" id="CLU_2654908_0_0_1"/>
<name>B0D929_LACBS</name>
<dbReference type="AlphaFoldDB" id="B0D929"/>
<evidence type="ECO:0000313" key="5">
    <source>
        <dbReference type="Proteomes" id="UP000001194"/>
    </source>
</evidence>
<evidence type="ECO:0000313" key="4">
    <source>
        <dbReference type="EMBL" id="EDR08938.1"/>
    </source>
</evidence>
<dbReference type="EMBL" id="DS547106">
    <property type="protein sequence ID" value="EDR06944.1"/>
    <property type="molecule type" value="Genomic_DNA"/>
</dbReference>
<keyword evidence="5" id="KW-1185">Reference proteome</keyword>
<accession>B0D929</accession>
<evidence type="ECO:0000313" key="1">
    <source>
        <dbReference type="EMBL" id="EDQ98785.1"/>
    </source>
</evidence>
<reference evidence="4 5" key="1">
    <citation type="journal article" date="2008" name="Nature">
        <title>The genome of Laccaria bicolor provides insights into mycorrhizal symbiosis.</title>
        <authorList>
            <person name="Martin F."/>
            <person name="Aerts A."/>
            <person name="Ahren D."/>
            <person name="Brun A."/>
            <person name="Danchin E.G.J."/>
            <person name="Duchaussoy F."/>
            <person name="Gibon J."/>
            <person name="Kohler A."/>
            <person name="Lindquist E."/>
            <person name="Pereda V."/>
            <person name="Salamov A."/>
            <person name="Shapiro H.J."/>
            <person name="Wuyts J."/>
            <person name="Blaudez D."/>
            <person name="Buee M."/>
            <person name="Brokstein P."/>
            <person name="Canbaeck B."/>
            <person name="Cohen D."/>
            <person name="Courty P.E."/>
            <person name="Coutinho P.M."/>
            <person name="Delaruelle C."/>
            <person name="Detter J.C."/>
            <person name="Deveau A."/>
            <person name="DiFazio S."/>
            <person name="Duplessis S."/>
            <person name="Fraissinet-Tachet L."/>
            <person name="Lucic E."/>
            <person name="Frey-Klett P."/>
            <person name="Fourrey C."/>
            <person name="Feussner I."/>
            <person name="Gay G."/>
            <person name="Grimwood J."/>
            <person name="Hoegger P.J."/>
            <person name="Jain P."/>
            <person name="Kilaru S."/>
            <person name="Labbe J."/>
            <person name="Lin Y.C."/>
            <person name="Legue V."/>
            <person name="Le Tacon F."/>
            <person name="Marmeisse R."/>
            <person name="Melayah D."/>
            <person name="Montanini B."/>
            <person name="Muratet M."/>
            <person name="Nehls U."/>
            <person name="Niculita-Hirzel H."/>
            <person name="Oudot-Le Secq M.P."/>
            <person name="Peter M."/>
            <person name="Quesneville H."/>
            <person name="Rajashekar B."/>
            <person name="Reich M."/>
            <person name="Rouhier N."/>
            <person name="Schmutz J."/>
            <person name="Yin T."/>
            <person name="Chalot M."/>
            <person name="Henrissat B."/>
            <person name="Kuees U."/>
            <person name="Lucas S."/>
            <person name="Van de Peer Y."/>
            <person name="Podila G.K."/>
            <person name="Polle A."/>
            <person name="Pukkila P.J."/>
            <person name="Richardson P.M."/>
            <person name="Rouze P."/>
            <person name="Sanders I.R."/>
            <person name="Stajich J.E."/>
            <person name="Tunlid A."/>
            <person name="Tuskan G."/>
            <person name="Grigoriev I.V."/>
        </authorList>
    </citation>
    <scope>NUCLEOTIDE SEQUENCE [LARGE SCALE GENOMIC DNA]</scope>
    <source>
        <strain evidence="5">S238N-H82 / ATCC MYA-4686</strain>
    </source>
</reference>
<dbReference type="GeneID" id="6075991"/>
<proteinExistence type="predicted"/>
<evidence type="ECO:0000313" key="3">
    <source>
        <dbReference type="EMBL" id="EDR06944.1"/>
    </source>
</evidence>
<dbReference type="KEGG" id="lbc:LACBIDRAFT_299339"/>